<comment type="caution">
    <text evidence="1">The sequence shown here is derived from an EMBL/GenBank/DDBJ whole genome shotgun (WGS) entry which is preliminary data.</text>
</comment>
<reference evidence="1 2" key="1">
    <citation type="journal article" date="2019" name="Genome Biol. Evol.">
        <title>Insights into the evolution of the New World diploid cottons (Gossypium, subgenus Houzingenia) based on genome sequencing.</title>
        <authorList>
            <person name="Grover C.E."/>
            <person name="Arick M.A. 2nd"/>
            <person name="Thrash A."/>
            <person name="Conover J.L."/>
            <person name="Sanders W.S."/>
            <person name="Peterson D.G."/>
            <person name="Frelichowski J.E."/>
            <person name="Scheffler J.A."/>
            <person name="Scheffler B.E."/>
            <person name="Wendel J.F."/>
        </authorList>
    </citation>
    <scope>NUCLEOTIDE SEQUENCE [LARGE SCALE GENOMIC DNA]</scope>
    <source>
        <strain evidence="1">185</strain>
        <tissue evidence="1">Leaf</tissue>
    </source>
</reference>
<evidence type="ECO:0000313" key="2">
    <source>
        <dbReference type="Proteomes" id="UP000593577"/>
    </source>
</evidence>
<dbReference type="GO" id="GO:0032483">
    <property type="term" value="P:regulation of Rab protein signal transduction"/>
    <property type="evidence" value="ECO:0007669"/>
    <property type="project" value="TreeGrafter"/>
</dbReference>
<keyword evidence="2" id="KW-1185">Reference proteome</keyword>
<sequence>IESDAEGIGGSGFVVCIREHINSGWHGQLTEEQFIAVKELLKTAISRATSRNDVLTIRDALEVSAEMYKKDANNVPDYVQRHLISLSIWEELRYVLLPWLKKLRQGSFRFWEGYFDYLVEQSSDKSANYATLVTAQLIVLASHMAGLGLPDNDAWYIIETIAERNNIGYKLLVSTPSIL</sequence>
<dbReference type="Proteomes" id="UP000593577">
    <property type="component" value="Unassembled WGS sequence"/>
</dbReference>
<dbReference type="GO" id="GO:0031410">
    <property type="term" value="C:cytoplasmic vesicle"/>
    <property type="evidence" value="ECO:0007669"/>
    <property type="project" value="TreeGrafter"/>
</dbReference>
<feature type="non-terminal residue" evidence="1">
    <location>
        <position position="1"/>
    </location>
</feature>
<proteinExistence type="predicted"/>
<evidence type="ECO:0000313" key="1">
    <source>
        <dbReference type="EMBL" id="MBA0702038.1"/>
    </source>
</evidence>
<protein>
    <submittedName>
        <fullName evidence="1">Uncharacterized protein</fullName>
    </submittedName>
</protein>
<dbReference type="InterPro" id="IPR051696">
    <property type="entry name" value="DENN_Domain_GEFs"/>
</dbReference>
<gene>
    <name evidence="1" type="ORF">Goari_022192</name>
</gene>
<name>A0A7J8YR32_GOSAI</name>
<dbReference type="PANTHER" id="PTHR12296">
    <property type="entry name" value="DENN DOMAIN-CONTAINING PROTEIN 4"/>
    <property type="match status" value="1"/>
</dbReference>
<accession>A0A7J8YR32</accession>
<dbReference type="AlphaFoldDB" id="A0A7J8YR32"/>
<dbReference type="PANTHER" id="PTHR12296:SF21">
    <property type="entry name" value="DENN DOMAIN-CONTAINING PROTEIN 3"/>
    <property type="match status" value="1"/>
</dbReference>
<organism evidence="1 2">
    <name type="scientific">Gossypium aridum</name>
    <name type="common">American cotton</name>
    <name type="synonym">Erioxylum aridum</name>
    <dbReference type="NCBI Taxonomy" id="34290"/>
    <lineage>
        <taxon>Eukaryota</taxon>
        <taxon>Viridiplantae</taxon>
        <taxon>Streptophyta</taxon>
        <taxon>Embryophyta</taxon>
        <taxon>Tracheophyta</taxon>
        <taxon>Spermatophyta</taxon>
        <taxon>Magnoliopsida</taxon>
        <taxon>eudicotyledons</taxon>
        <taxon>Gunneridae</taxon>
        <taxon>Pentapetalae</taxon>
        <taxon>rosids</taxon>
        <taxon>malvids</taxon>
        <taxon>Malvales</taxon>
        <taxon>Malvaceae</taxon>
        <taxon>Malvoideae</taxon>
        <taxon>Gossypium</taxon>
    </lineage>
</organism>
<dbReference type="EMBL" id="JABFAA010347748">
    <property type="protein sequence ID" value="MBA0702038.1"/>
    <property type="molecule type" value="Genomic_DNA"/>
</dbReference>